<protein>
    <submittedName>
        <fullName evidence="2">Uncharacterized protein</fullName>
    </submittedName>
</protein>
<sequence length="98" mass="11377">MKRKLLMAALLASIGVVAVIGTAKADEDDHEYRRRGGYRAEREYYDDNRPRYNPYYPPVRGRPYYNPGYAYPQPGVNINIPLPLPVYLDPDRLFSGRR</sequence>
<organism evidence="2 3">
    <name type="scientific">Candidatus Methylospira mobilis</name>
    <dbReference type="NCBI Taxonomy" id="1808979"/>
    <lineage>
        <taxon>Bacteria</taxon>
        <taxon>Pseudomonadati</taxon>
        <taxon>Pseudomonadota</taxon>
        <taxon>Gammaproteobacteria</taxon>
        <taxon>Methylococcales</taxon>
        <taxon>Methylococcaceae</taxon>
        <taxon>Candidatus Methylospira</taxon>
    </lineage>
</organism>
<dbReference type="KEGG" id="mmob:F6R98_13085"/>
<gene>
    <name evidence="2" type="ORF">F6R98_13085</name>
</gene>
<proteinExistence type="predicted"/>
<evidence type="ECO:0000256" key="1">
    <source>
        <dbReference type="SAM" id="SignalP"/>
    </source>
</evidence>
<accession>A0A5Q0BMW0</accession>
<feature type="chain" id="PRO_5025060070" evidence="1">
    <location>
        <begin position="26"/>
        <end position="98"/>
    </location>
</feature>
<dbReference type="EMBL" id="CP044205">
    <property type="protein sequence ID" value="QFY43437.1"/>
    <property type="molecule type" value="Genomic_DNA"/>
</dbReference>
<dbReference type="RefSeq" id="WP_153249420.1">
    <property type="nucleotide sequence ID" value="NZ_CP044205.1"/>
</dbReference>
<keyword evidence="1" id="KW-0732">Signal</keyword>
<keyword evidence="3" id="KW-1185">Reference proteome</keyword>
<evidence type="ECO:0000313" key="3">
    <source>
        <dbReference type="Proteomes" id="UP000325755"/>
    </source>
</evidence>
<dbReference type="AlphaFoldDB" id="A0A5Q0BMW0"/>
<dbReference type="Proteomes" id="UP000325755">
    <property type="component" value="Chromosome"/>
</dbReference>
<dbReference type="InParanoid" id="A0A5Q0BMW0"/>
<name>A0A5Q0BMW0_9GAMM</name>
<feature type="signal peptide" evidence="1">
    <location>
        <begin position="1"/>
        <end position="25"/>
    </location>
</feature>
<evidence type="ECO:0000313" key="2">
    <source>
        <dbReference type="EMBL" id="QFY43437.1"/>
    </source>
</evidence>
<reference evidence="2 3" key="1">
    <citation type="submission" date="2019-09" db="EMBL/GenBank/DDBJ databases">
        <title>Ecophysiology of the spiral-shaped methanotroph Methylospira mobilis as revealed by the complete genome sequence.</title>
        <authorList>
            <person name="Oshkin I.Y."/>
            <person name="Dedysh S.N."/>
            <person name="Miroshnikov K."/>
            <person name="Danilova O.V."/>
            <person name="Hakobyan A."/>
            <person name="Liesack W."/>
        </authorList>
    </citation>
    <scope>NUCLEOTIDE SEQUENCE [LARGE SCALE GENOMIC DNA]</scope>
    <source>
        <strain evidence="2 3">Shm1</strain>
    </source>
</reference>